<evidence type="ECO:0000256" key="2">
    <source>
        <dbReference type="ARBA" id="ARBA00022801"/>
    </source>
</evidence>
<evidence type="ECO:0000313" key="3">
    <source>
        <dbReference type="EMBL" id="CAA2986373.1"/>
    </source>
</evidence>
<keyword evidence="4" id="KW-1185">Reference proteome</keyword>
<accession>A0A8S0S4U8</accession>
<dbReference type="PANTHER" id="PTHR12629:SF0">
    <property type="entry name" value="DIPHOSPHOINOSITOL-POLYPHOSPHATE DIPHOSPHATASE"/>
    <property type="match status" value="1"/>
</dbReference>
<dbReference type="GO" id="GO:0005737">
    <property type="term" value="C:cytoplasm"/>
    <property type="evidence" value="ECO:0007669"/>
    <property type="project" value="TreeGrafter"/>
</dbReference>
<dbReference type="Gramene" id="OE9A117522T1">
    <property type="protein sequence ID" value="OE9A117522C1"/>
    <property type="gene ID" value="OE9A117522"/>
</dbReference>
<name>A0A8S0S4U8_OLEEU</name>
<proteinExistence type="predicted"/>
<dbReference type="EMBL" id="CACTIH010003857">
    <property type="protein sequence ID" value="CAA2986373.1"/>
    <property type="molecule type" value="Genomic_DNA"/>
</dbReference>
<reference evidence="3 4" key="1">
    <citation type="submission" date="2019-12" db="EMBL/GenBank/DDBJ databases">
        <authorList>
            <person name="Alioto T."/>
            <person name="Alioto T."/>
            <person name="Gomez Garrido J."/>
        </authorList>
    </citation>
    <scope>NUCLEOTIDE SEQUENCE [LARGE SCALE GENOMIC DNA]</scope>
</reference>
<dbReference type="AlphaFoldDB" id="A0A8S0S4U8"/>
<evidence type="ECO:0000256" key="1">
    <source>
        <dbReference type="ARBA" id="ARBA00022723"/>
    </source>
</evidence>
<dbReference type="GO" id="GO:0046872">
    <property type="term" value="F:metal ion binding"/>
    <property type="evidence" value="ECO:0007669"/>
    <property type="project" value="UniProtKB-KW"/>
</dbReference>
<sequence>MYALLVKEELESWPEKSHRQRSWLTIPKAIDCCRHAWMRVTLEKGFQNWYSEVRSEADLVLVPSCFDLLISCEDEEVNEDGSSSLVIGIHNVLI</sequence>
<dbReference type="OrthoDB" id="2011998at2759"/>
<organism evidence="3 4">
    <name type="scientific">Olea europaea subsp. europaea</name>
    <dbReference type="NCBI Taxonomy" id="158383"/>
    <lineage>
        <taxon>Eukaryota</taxon>
        <taxon>Viridiplantae</taxon>
        <taxon>Streptophyta</taxon>
        <taxon>Embryophyta</taxon>
        <taxon>Tracheophyta</taxon>
        <taxon>Spermatophyta</taxon>
        <taxon>Magnoliopsida</taxon>
        <taxon>eudicotyledons</taxon>
        <taxon>Gunneridae</taxon>
        <taxon>Pentapetalae</taxon>
        <taxon>asterids</taxon>
        <taxon>lamiids</taxon>
        <taxon>Lamiales</taxon>
        <taxon>Oleaceae</taxon>
        <taxon>Oleeae</taxon>
        <taxon>Olea</taxon>
    </lineage>
</organism>
<dbReference type="GO" id="GO:0016787">
    <property type="term" value="F:hydrolase activity"/>
    <property type="evidence" value="ECO:0007669"/>
    <property type="project" value="UniProtKB-KW"/>
</dbReference>
<keyword evidence="2 3" id="KW-0378">Hydrolase</keyword>
<evidence type="ECO:0000313" key="4">
    <source>
        <dbReference type="Proteomes" id="UP000594638"/>
    </source>
</evidence>
<comment type="caution">
    <text evidence="3">The sequence shown here is derived from an EMBL/GenBank/DDBJ whole genome shotgun (WGS) entry which is preliminary data.</text>
</comment>
<dbReference type="PANTHER" id="PTHR12629">
    <property type="entry name" value="DIPHOSPHOINOSITOL POLYPHOSPHATE PHOSPHOHYDROLASE"/>
    <property type="match status" value="1"/>
</dbReference>
<gene>
    <name evidence="3" type="ORF">OLEA9_A117522</name>
</gene>
<dbReference type="Proteomes" id="UP000594638">
    <property type="component" value="Unassembled WGS sequence"/>
</dbReference>
<dbReference type="GO" id="GO:0005634">
    <property type="term" value="C:nucleus"/>
    <property type="evidence" value="ECO:0007669"/>
    <property type="project" value="TreeGrafter"/>
</dbReference>
<keyword evidence="1" id="KW-0479">Metal-binding</keyword>
<protein>
    <submittedName>
        <fullName evidence="3">Nudix hydrolase 16, mitochondrial-like</fullName>
    </submittedName>
</protein>